<gene>
    <name evidence="2" type="ORF">PHYPO_G00196960</name>
</gene>
<sequence>MKGAVLILLLIALFQSSSLAGPMGRLQLTLQPEIQTEAVETGPLDESQNGIGQSVGLRLRRETPVVSKSADHFCTGCFSVIGDPTRPQQ</sequence>
<protein>
    <submittedName>
        <fullName evidence="2">Uncharacterized protein</fullName>
    </submittedName>
</protein>
<organism evidence="2 3">
    <name type="scientific">Pangasianodon hypophthalmus</name>
    <name type="common">Striped catfish</name>
    <name type="synonym">Helicophagus hypophthalmus</name>
    <dbReference type="NCBI Taxonomy" id="310915"/>
    <lineage>
        <taxon>Eukaryota</taxon>
        <taxon>Metazoa</taxon>
        <taxon>Chordata</taxon>
        <taxon>Craniata</taxon>
        <taxon>Vertebrata</taxon>
        <taxon>Euteleostomi</taxon>
        <taxon>Actinopterygii</taxon>
        <taxon>Neopterygii</taxon>
        <taxon>Teleostei</taxon>
        <taxon>Ostariophysi</taxon>
        <taxon>Siluriformes</taxon>
        <taxon>Pangasiidae</taxon>
        <taxon>Pangasianodon</taxon>
    </lineage>
</organism>
<dbReference type="EMBL" id="VFJC01000005">
    <property type="protein sequence ID" value="KAB5579611.1"/>
    <property type="molecule type" value="Genomic_DNA"/>
</dbReference>
<name>A0A5N5PKR1_PANHP</name>
<keyword evidence="1" id="KW-0732">Signal</keyword>
<reference evidence="2 3" key="1">
    <citation type="submission" date="2019-06" db="EMBL/GenBank/DDBJ databases">
        <title>A chromosome-scale genome assembly of the striped catfish, Pangasianodon hypophthalmus.</title>
        <authorList>
            <person name="Wen M."/>
            <person name="Zahm M."/>
            <person name="Roques C."/>
            <person name="Cabau C."/>
            <person name="Klopp C."/>
            <person name="Donnadieu C."/>
            <person name="Jouanno E."/>
            <person name="Avarre J.-C."/>
            <person name="Campet M."/>
            <person name="Ha T.T.T."/>
            <person name="Dugue R."/>
            <person name="Lampietro C."/>
            <person name="Louis A."/>
            <person name="Herpin A."/>
            <person name="Echchiki A."/>
            <person name="Berthelot C."/>
            <person name="Parey E."/>
            <person name="Roest-Crollius H."/>
            <person name="Braasch I."/>
            <person name="Postlethwait J."/>
            <person name="Bobe J."/>
            <person name="Montfort J."/>
            <person name="Bouchez O."/>
            <person name="Begum T."/>
            <person name="Schartl M."/>
            <person name="Guiguen Y."/>
        </authorList>
    </citation>
    <scope>NUCLEOTIDE SEQUENCE [LARGE SCALE GENOMIC DNA]</scope>
    <source>
        <strain evidence="2 3">Indonesia</strain>
        <tissue evidence="2">Blood</tissue>
    </source>
</reference>
<evidence type="ECO:0000313" key="3">
    <source>
        <dbReference type="Proteomes" id="UP000327468"/>
    </source>
</evidence>
<feature type="chain" id="PRO_5024349113" evidence="1">
    <location>
        <begin position="21"/>
        <end position="89"/>
    </location>
</feature>
<accession>A0A5N5PKR1</accession>
<dbReference type="Proteomes" id="UP000327468">
    <property type="component" value="Chromosome 4"/>
</dbReference>
<proteinExistence type="predicted"/>
<dbReference type="AlphaFoldDB" id="A0A5N5PKR1"/>
<evidence type="ECO:0000313" key="2">
    <source>
        <dbReference type="EMBL" id="KAB5579611.1"/>
    </source>
</evidence>
<feature type="signal peptide" evidence="1">
    <location>
        <begin position="1"/>
        <end position="20"/>
    </location>
</feature>
<evidence type="ECO:0000256" key="1">
    <source>
        <dbReference type="SAM" id="SignalP"/>
    </source>
</evidence>
<comment type="caution">
    <text evidence="2">The sequence shown here is derived from an EMBL/GenBank/DDBJ whole genome shotgun (WGS) entry which is preliminary data.</text>
</comment>
<keyword evidence="3" id="KW-1185">Reference proteome</keyword>